<dbReference type="PANTHER" id="PTHR38664">
    <property type="entry name" value="SLR0058 PROTEIN"/>
    <property type="match status" value="1"/>
</dbReference>
<accession>A0A0U3L340</accession>
<dbReference type="STRING" id="76731.RD2015_1251"/>
<feature type="region of interest" description="Disordered" evidence="1">
    <location>
        <begin position="193"/>
        <end position="240"/>
    </location>
</feature>
<dbReference type="OrthoDB" id="5801582at2"/>
<feature type="region of interest" description="Disordered" evidence="1">
    <location>
        <begin position="168"/>
        <end position="187"/>
    </location>
</feature>
<dbReference type="InterPro" id="IPR008769">
    <property type="entry name" value="PhaF_PhaI"/>
</dbReference>
<dbReference type="EMBL" id="CP013729">
    <property type="protein sequence ID" value="ALV05742.1"/>
    <property type="molecule type" value="Genomic_DNA"/>
</dbReference>
<dbReference type="KEGG" id="rdp:RD2015_1251"/>
<protein>
    <submittedName>
        <fullName evidence="2">Polygranule-associated protein</fullName>
    </submittedName>
</protein>
<evidence type="ECO:0000313" key="3">
    <source>
        <dbReference type="Proteomes" id="UP000060699"/>
    </source>
</evidence>
<evidence type="ECO:0000313" key="2">
    <source>
        <dbReference type="EMBL" id="ALV05742.1"/>
    </source>
</evidence>
<gene>
    <name evidence="2" type="ORF">RD2015_1251</name>
</gene>
<dbReference type="Proteomes" id="UP000060699">
    <property type="component" value="Chromosome"/>
</dbReference>
<name>A0A0U3L340_9BURK</name>
<reference evidence="2 3" key="1">
    <citation type="submission" date="2015-12" db="EMBL/GenBank/DDBJ databases">
        <title>Complete genome of Roseateles depolymerans KCTC 42856.</title>
        <authorList>
            <person name="Kim K.M."/>
        </authorList>
    </citation>
    <scope>NUCLEOTIDE SEQUENCE [LARGE SCALE GENOMIC DNA]</scope>
    <source>
        <strain evidence="2 3">KCTC 42856</strain>
    </source>
</reference>
<organism evidence="2 3">
    <name type="scientific">Roseateles depolymerans</name>
    <dbReference type="NCBI Taxonomy" id="76731"/>
    <lineage>
        <taxon>Bacteria</taxon>
        <taxon>Pseudomonadati</taxon>
        <taxon>Pseudomonadota</taxon>
        <taxon>Betaproteobacteria</taxon>
        <taxon>Burkholderiales</taxon>
        <taxon>Sphaerotilaceae</taxon>
        <taxon>Roseateles</taxon>
    </lineage>
</organism>
<sequence>MVKKVKKTAGSPPIGEAMPAGPGLLDSQFGQLVKESAQQIWSAGLAAFAKAQNNSGKAFDTLAEEGARIQKKTQASAEERLGAVASRMSDMAGEVGTRAGQHWDKLESIFEDRVARALHRLGVPTSKDLEALHQRLDALTQAIQAQGGSVPAARASASAPVDAKPAKAAKAAKNVKPVKPAKAAKTVKAVQPVLAAKNKAASKTTKKSPKAAKTTAKAATQAATASPAARKSTPGTRAKR</sequence>
<feature type="compositionally biased region" description="Low complexity" evidence="1">
    <location>
        <begin position="211"/>
        <end position="234"/>
    </location>
</feature>
<keyword evidence="3" id="KW-1185">Reference proteome</keyword>
<dbReference type="Pfam" id="PF05597">
    <property type="entry name" value="Phasin"/>
    <property type="match status" value="1"/>
</dbReference>
<dbReference type="AlphaFoldDB" id="A0A0U3L340"/>
<evidence type="ECO:0000256" key="1">
    <source>
        <dbReference type="SAM" id="MobiDB-lite"/>
    </source>
</evidence>
<dbReference type="PANTHER" id="PTHR38664:SF1">
    <property type="entry name" value="SLR0058 PROTEIN"/>
    <property type="match status" value="1"/>
</dbReference>
<dbReference type="RefSeq" id="WP_083525390.1">
    <property type="nucleotide sequence ID" value="NZ_CP013729.1"/>
</dbReference>
<feature type="compositionally biased region" description="Low complexity" evidence="1">
    <location>
        <begin position="193"/>
        <end position="203"/>
    </location>
</feature>
<feature type="region of interest" description="Disordered" evidence="1">
    <location>
        <begin position="1"/>
        <end position="22"/>
    </location>
</feature>
<proteinExistence type="predicted"/>